<comment type="caution">
    <text evidence="2">The sequence shown here is derived from an EMBL/GenBank/DDBJ whole genome shotgun (WGS) entry which is preliminary data.</text>
</comment>
<dbReference type="Proteomes" id="UP001307760">
    <property type="component" value="Unassembled WGS sequence"/>
</dbReference>
<keyword evidence="1" id="KW-0812">Transmembrane</keyword>
<protein>
    <submittedName>
        <fullName evidence="2">Uncharacterized protein</fullName>
    </submittedName>
</protein>
<keyword evidence="1" id="KW-0472">Membrane</keyword>
<accession>A0ABU7NL57</accession>
<gene>
    <name evidence="2" type="ORF">V2J85_09400</name>
</gene>
<keyword evidence="3" id="KW-1185">Reference proteome</keyword>
<evidence type="ECO:0000313" key="2">
    <source>
        <dbReference type="EMBL" id="MEE4419567.1"/>
    </source>
</evidence>
<organism evidence="2 3">
    <name type="scientific">Streptomyces bugieae</name>
    <dbReference type="NCBI Taxonomy" id="3098223"/>
    <lineage>
        <taxon>Bacteria</taxon>
        <taxon>Bacillati</taxon>
        <taxon>Actinomycetota</taxon>
        <taxon>Actinomycetes</taxon>
        <taxon>Kitasatosporales</taxon>
        <taxon>Streptomycetaceae</taxon>
        <taxon>Streptomyces</taxon>
    </lineage>
</organism>
<evidence type="ECO:0000256" key="1">
    <source>
        <dbReference type="SAM" id="Phobius"/>
    </source>
</evidence>
<name>A0ABU7NL57_9ACTN</name>
<sequence>MALACPRCKHDGLLDLPEYVASLPRESPLHGKYGQPPEYKMQWLLPAGACAAGAVALVSGSIAAGLLLLAGGIGVGVWLWRKSSAAEDARARWSRSMICRQCPVVFPREDAVAL</sequence>
<feature type="transmembrane region" description="Helical" evidence="1">
    <location>
        <begin position="51"/>
        <end position="80"/>
    </location>
</feature>
<reference evidence="2 3" key="1">
    <citation type="submission" date="2023-12" db="EMBL/GenBank/DDBJ databases">
        <title>30 novel species of actinomycetes from the DSMZ collection.</title>
        <authorList>
            <person name="Nouioui I."/>
        </authorList>
    </citation>
    <scope>NUCLEOTIDE SEQUENCE [LARGE SCALE GENOMIC DNA]</scope>
    <source>
        <strain evidence="2 3">DSM 41528</strain>
    </source>
</reference>
<dbReference type="RefSeq" id="WP_330821240.1">
    <property type="nucleotide sequence ID" value="NZ_JAZBJP010000002.1"/>
</dbReference>
<keyword evidence="1" id="KW-1133">Transmembrane helix</keyword>
<proteinExistence type="predicted"/>
<evidence type="ECO:0000313" key="3">
    <source>
        <dbReference type="Proteomes" id="UP001307760"/>
    </source>
</evidence>
<dbReference type="EMBL" id="JAZBJP010000002">
    <property type="protein sequence ID" value="MEE4419567.1"/>
    <property type="molecule type" value="Genomic_DNA"/>
</dbReference>